<name>A0A1B1P900_9CAUD</name>
<sequence>MNYKKIYDDLIQRGKSRTLSGYKERHHIVPRCMGGTDEMENLVDLTAEEHFVAHQLLVKIYPDEIKLALALKILMGSCNKTNKQFGWIRRKAVIASAKLHTGMKRSDTTKKNISNSLKGKRLGVSFTDEHKENLSKSLKGRIFTSKHRENLSKREITDEWKHNISISQKNRDWTGHADKIKAGITQSVRNKLSEKRKNAPKLTCPHCSKEVDSANFKRWHGTNCKVYKNGL</sequence>
<dbReference type="RefSeq" id="YP_009288835.1">
    <property type="nucleotide sequence ID" value="NC_031087.1"/>
</dbReference>
<feature type="domain" description="HNH nuclease" evidence="1">
    <location>
        <begin position="5"/>
        <end position="51"/>
    </location>
</feature>
<dbReference type="CDD" id="cd00085">
    <property type="entry name" value="HNHc"/>
    <property type="match status" value="1"/>
</dbReference>
<dbReference type="OrthoDB" id="19703at10239"/>
<dbReference type="EMBL" id="KX258185">
    <property type="protein sequence ID" value="ANT40596.1"/>
    <property type="molecule type" value="Genomic_DNA"/>
</dbReference>
<dbReference type="InterPro" id="IPR003615">
    <property type="entry name" value="HNH_nuc"/>
</dbReference>
<evidence type="ECO:0000313" key="2">
    <source>
        <dbReference type="EMBL" id="ANT40596.1"/>
    </source>
</evidence>
<dbReference type="GO" id="GO:0004519">
    <property type="term" value="F:endonuclease activity"/>
    <property type="evidence" value="ECO:0007669"/>
    <property type="project" value="UniProtKB-KW"/>
</dbReference>
<evidence type="ECO:0000313" key="3">
    <source>
        <dbReference type="Proteomes" id="UP000202533"/>
    </source>
</evidence>
<keyword evidence="3" id="KW-1185">Reference proteome</keyword>
<dbReference type="Proteomes" id="UP000202533">
    <property type="component" value="Segment"/>
</dbReference>
<keyword evidence="2" id="KW-0540">Nuclease</keyword>
<evidence type="ECO:0000259" key="1">
    <source>
        <dbReference type="SMART" id="SM00507"/>
    </source>
</evidence>
<accession>A0A1B1P900</accession>
<dbReference type="GeneID" id="29067139"/>
<dbReference type="KEGG" id="vg:29067139"/>
<reference evidence="2 3" key="1">
    <citation type="submission" date="2016-05" db="EMBL/GenBank/DDBJ databases">
        <title>Complete genome sequence of Klebsiella pneumoniae bacteriophage vB_KpnM_KpV477.</title>
        <authorList>
            <person name="Komisarova E.V."/>
            <person name="Krasilnikova V.M."/>
            <person name="Kislichkina A.A."/>
            <person name="Bogun A.G."/>
            <person name="Volozhantsev N.V."/>
        </authorList>
    </citation>
    <scope>NUCLEOTIDE SEQUENCE [LARGE SCALE GENOMIC DNA]</scope>
</reference>
<keyword evidence="2" id="KW-0255">Endonuclease</keyword>
<gene>
    <name evidence="2" type="ORF">kpv477_159</name>
</gene>
<proteinExistence type="predicted"/>
<keyword evidence="2" id="KW-0378">Hydrolase</keyword>
<dbReference type="SMART" id="SM00507">
    <property type="entry name" value="HNHc"/>
    <property type="match status" value="1"/>
</dbReference>
<protein>
    <submittedName>
        <fullName evidence="2">Putative HNH homing endonuclease</fullName>
    </submittedName>
</protein>
<organism evidence="2 3">
    <name type="scientific">Klebsiella phage vB_KpnM_KpV477</name>
    <dbReference type="NCBI Taxonomy" id="1852625"/>
    <lineage>
        <taxon>Viruses</taxon>
        <taxon>Duplodnaviria</taxon>
        <taxon>Heunggongvirae</taxon>
        <taxon>Uroviricota</taxon>
        <taxon>Caudoviricetes</taxon>
        <taxon>Pantevenvirales</taxon>
        <taxon>Straboviridae</taxon>
        <taxon>Tevenvirinae</taxon>
        <taxon>Jiaodavirus</taxon>
        <taxon>Jiaodavirus kpv477</taxon>
    </lineage>
</organism>